<dbReference type="InterPro" id="IPR018114">
    <property type="entry name" value="TRYPSIN_HIS"/>
</dbReference>
<evidence type="ECO:0000256" key="4">
    <source>
        <dbReference type="ARBA" id="ARBA00022825"/>
    </source>
</evidence>
<dbReference type="InterPro" id="IPR050430">
    <property type="entry name" value="Peptidase_S1"/>
</dbReference>
<dbReference type="InterPro" id="IPR009003">
    <property type="entry name" value="Peptidase_S1_PA"/>
</dbReference>
<dbReference type="PANTHER" id="PTHR24276">
    <property type="entry name" value="POLYSERASE-RELATED"/>
    <property type="match status" value="1"/>
</dbReference>
<dbReference type="InterPro" id="IPR043504">
    <property type="entry name" value="Peptidase_S1_PA_chymotrypsin"/>
</dbReference>
<keyword evidence="2" id="KW-0732">Signal</keyword>
<reference evidence="10" key="2">
    <citation type="submission" date="2023-05" db="EMBL/GenBank/DDBJ databases">
        <authorList>
            <person name="Fouks B."/>
        </authorList>
    </citation>
    <scope>NUCLEOTIDE SEQUENCE</scope>
    <source>
        <strain evidence="10">Stay&amp;Tobe</strain>
        <tissue evidence="10">Testes</tissue>
    </source>
</reference>
<dbReference type="InterPro" id="IPR001254">
    <property type="entry name" value="Trypsin_dom"/>
</dbReference>
<evidence type="ECO:0000256" key="5">
    <source>
        <dbReference type="ARBA" id="ARBA00023145"/>
    </source>
</evidence>
<feature type="domain" description="Peptidase S1" evidence="9">
    <location>
        <begin position="452"/>
        <end position="675"/>
    </location>
</feature>
<protein>
    <recommendedName>
        <fullName evidence="9">Peptidase S1 domain-containing protein</fullName>
    </recommendedName>
</protein>
<dbReference type="AlphaFoldDB" id="A0AAD8EQA2"/>
<dbReference type="InterPro" id="IPR001314">
    <property type="entry name" value="Peptidase_S1A"/>
</dbReference>
<evidence type="ECO:0000256" key="2">
    <source>
        <dbReference type="ARBA" id="ARBA00022729"/>
    </source>
</evidence>
<dbReference type="EMBL" id="JASPKZ010001579">
    <property type="protein sequence ID" value="KAJ9597897.1"/>
    <property type="molecule type" value="Genomic_DNA"/>
</dbReference>
<feature type="domain" description="Peptidase S1" evidence="9">
    <location>
        <begin position="1"/>
        <end position="165"/>
    </location>
</feature>
<dbReference type="GO" id="GO:0006508">
    <property type="term" value="P:proteolysis"/>
    <property type="evidence" value="ECO:0007669"/>
    <property type="project" value="UniProtKB-KW"/>
</dbReference>
<feature type="domain" description="Peptidase S1" evidence="9">
    <location>
        <begin position="197"/>
        <end position="437"/>
    </location>
</feature>
<proteinExistence type="inferred from homology"/>
<organism evidence="10 11">
    <name type="scientific">Diploptera punctata</name>
    <name type="common">Pacific beetle cockroach</name>
    <dbReference type="NCBI Taxonomy" id="6984"/>
    <lineage>
        <taxon>Eukaryota</taxon>
        <taxon>Metazoa</taxon>
        <taxon>Ecdysozoa</taxon>
        <taxon>Arthropoda</taxon>
        <taxon>Hexapoda</taxon>
        <taxon>Insecta</taxon>
        <taxon>Pterygota</taxon>
        <taxon>Neoptera</taxon>
        <taxon>Polyneoptera</taxon>
        <taxon>Dictyoptera</taxon>
        <taxon>Blattodea</taxon>
        <taxon>Blaberoidea</taxon>
        <taxon>Blaberidae</taxon>
        <taxon>Diplopterinae</taxon>
        <taxon>Diploptera</taxon>
    </lineage>
</organism>
<dbReference type="CDD" id="cd00190">
    <property type="entry name" value="Tryp_SPc"/>
    <property type="match status" value="3"/>
</dbReference>
<gene>
    <name evidence="10" type="ORF">L9F63_011263</name>
</gene>
<dbReference type="PRINTS" id="PR00722">
    <property type="entry name" value="CHYMOTRYPSIN"/>
</dbReference>
<dbReference type="GO" id="GO:0004252">
    <property type="term" value="F:serine-type endopeptidase activity"/>
    <property type="evidence" value="ECO:0007669"/>
    <property type="project" value="InterPro"/>
</dbReference>
<comment type="similarity">
    <text evidence="7">Belongs to the peptidase S1 family. CLIP subfamily.</text>
</comment>
<dbReference type="FunFam" id="2.40.10.10:FF:000034">
    <property type="entry name" value="Eupolytin"/>
    <property type="match status" value="1"/>
</dbReference>
<dbReference type="PANTHER" id="PTHR24276:SF91">
    <property type="entry name" value="AT26814P-RELATED"/>
    <property type="match status" value="1"/>
</dbReference>
<dbReference type="Proteomes" id="UP001233999">
    <property type="component" value="Unassembled WGS sequence"/>
</dbReference>
<dbReference type="Gene3D" id="2.40.10.10">
    <property type="entry name" value="Trypsin-like serine proteases"/>
    <property type="match status" value="4"/>
</dbReference>
<dbReference type="PROSITE" id="PS00135">
    <property type="entry name" value="TRYPSIN_SER"/>
    <property type="match status" value="1"/>
</dbReference>
<evidence type="ECO:0000256" key="7">
    <source>
        <dbReference type="ARBA" id="ARBA00024195"/>
    </source>
</evidence>
<evidence type="ECO:0000313" key="10">
    <source>
        <dbReference type="EMBL" id="KAJ9597897.1"/>
    </source>
</evidence>
<evidence type="ECO:0000256" key="3">
    <source>
        <dbReference type="ARBA" id="ARBA00022801"/>
    </source>
</evidence>
<dbReference type="InterPro" id="IPR033116">
    <property type="entry name" value="TRYPSIN_SER"/>
</dbReference>
<keyword evidence="6" id="KW-1015">Disulfide bond</keyword>
<name>A0AAD8EQA2_DIPPU</name>
<keyword evidence="3 8" id="KW-0378">Hydrolase</keyword>
<evidence type="ECO:0000256" key="6">
    <source>
        <dbReference type="ARBA" id="ARBA00023157"/>
    </source>
</evidence>
<dbReference type="SUPFAM" id="SSF50494">
    <property type="entry name" value="Trypsin-like serine proteases"/>
    <property type="match status" value="3"/>
</dbReference>
<dbReference type="PROSITE" id="PS00134">
    <property type="entry name" value="TRYPSIN_HIS"/>
    <property type="match status" value="2"/>
</dbReference>
<dbReference type="FunFam" id="2.40.10.10:FF:000002">
    <property type="entry name" value="Transmembrane protease serine"/>
    <property type="match status" value="1"/>
</dbReference>
<evidence type="ECO:0000256" key="8">
    <source>
        <dbReference type="RuleBase" id="RU363034"/>
    </source>
</evidence>
<keyword evidence="1 8" id="KW-0645">Protease</keyword>
<reference evidence="10" key="1">
    <citation type="journal article" date="2023" name="IScience">
        <title>Live-bearing cockroach genome reveals convergent evolutionary mechanisms linked to viviparity in insects and beyond.</title>
        <authorList>
            <person name="Fouks B."/>
            <person name="Harrison M.C."/>
            <person name="Mikhailova A.A."/>
            <person name="Marchal E."/>
            <person name="English S."/>
            <person name="Carruthers M."/>
            <person name="Jennings E.C."/>
            <person name="Chiamaka E.L."/>
            <person name="Frigard R.A."/>
            <person name="Pippel M."/>
            <person name="Attardo G.M."/>
            <person name="Benoit J.B."/>
            <person name="Bornberg-Bauer E."/>
            <person name="Tobe S.S."/>
        </authorList>
    </citation>
    <scope>NUCLEOTIDE SEQUENCE</scope>
    <source>
        <strain evidence="10">Stay&amp;Tobe</strain>
    </source>
</reference>
<dbReference type="FunFam" id="2.40.10.10:FF:000077">
    <property type="entry name" value="Predicted protein"/>
    <property type="match status" value="1"/>
</dbReference>
<dbReference type="PROSITE" id="PS50240">
    <property type="entry name" value="TRYPSIN_DOM"/>
    <property type="match status" value="3"/>
</dbReference>
<keyword evidence="11" id="KW-1185">Reference proteome</keyword>
<keyword evidence="5" id="KW-0865">Zymogen</keyword>
<keyword evidence="4 8" id="KW-0720">Serine protease</keyword>
<evidence type="ECO:0000256" key="1">
    <source>
        <dbReference type="ARBA" id="ARBA00022670"/>
    </source>
</evidence>
<dbReference type="SMART" id="SM00020">
    <property type="entry name" value="Tryp_SPc"/>
    <property type="match status" value="3"/>
</dbReference>
<evidence type="ECO:0000259" key="9">
    <source>
        <dbReference type="PROSITE" id="PS50240"/>
    </source>
</evidence>
<dbReference type="Pfam" id="PF00089">
    <property type="entry name" value="Trypsin"/>
    <property type="match status" value="3"/>
</dbReference>
<accession>A0AAD8EQA2</accession>
<comment type="caution">
    <text evidence="10">The sequence shown here is derived from an EMBL/GenBank/DDBJ whole genome shotgun (WGS) entry which is preliminary data.</text>
</comment>
<evidence type="ECO:0000313" key="11">
    <source>
        <dbReference type="Proteomes" id="UP001233999"/>
    </source>
</evidence>
<sequence length="678" mass="71854">MDEVKNKDVLDRVSTPFSYGEGVQPISLAKSEPAAGAISIVSGWGTLTSGGSSPITLQVVSVPVVSHESCNSAYSLYGGITRTMICAGAEQGGKDACQGDSGGPMVVDDELVGVVSWGVGCANARYPGVYANVAILRSFVVENTGAEELRSSVCCYITYVHATIAYNLYKMFLLLVVNTIIISCTGNPTPLRSSARIIGGEDANITNFPYMVGLEINGELHCGGSIISESWVVTAAHCIHNRTKEDILVRAGTSFRQNGGTLHNVTDWIDHPDYDYLSKSSDIAVLKINPAFTYGAETQAITLIETEPSVGESCIITGYGMTNVTLPLQLQFVAIPIVDHKKCEESYSTLLEVQDNMICAGEEAGGKDSCTFDSGGPLACEGKLAGIISWGYGCGTPGYPGVYASVAKLKSFSLLLLIKVAGFVLDARNANDVLWAQIQDIEGGAPKLDGRIIGGRPADIENYPYQVSFEYFGSIKCGAAIISEEWVISAAHCVDQVVMDQLTFRSGTSTQGSGGTVHEVEQIVSHPNFVYEERDFDVAVIKVKTPFTFGGGVQAIPLATEEPVTGDLATVSGWGNTGPNETASRRLQVVDLPIVDHDKCEENYAKFLQLTENMICAGYENGLNDTCLGDSGGPLVVGGKLVGIVSFGAGCAVPGYPGVYSNVARFLDFIVEATGITV</sequence>